<dbReference type="EMBL" id="CM039433">
    <property type="protein sequence ID" value="KAI4327643.1"/>
    <property type="molecule type" value="Genomic_DNA"/>
</dbReference>
<evidence type="ECO:0000313" key="2">
    <source>
        <dbReference type="Proteomes" id="UP000828941"/>
    </source>
</evidence>
<proteinExistence type="predicted"/>
<gene>
    <name evidence="1" type="ORF">L6164_020080</name>
</gene>
<dbReference type="Proteomes" id="UP000828941">
    <property type="component" value="Chromosome 8"/>
</dbReference>
<protein>
    <submittedName>
        <fullName evidence="1">Uncharacterized protein</fullName>
    </submittedName>
</protein>
<keyword evidence="2" id="KW-1185">Reference proteome</keyword>
<accession>A0ACB9MTX0</accession>
<organism evidence="1 2">
    <name type="scientific">Bauhinia variegata</name>
    <name type="common">Purple orchid tree</name>
    <name type="synonym">Phanera variegata</name>
    <dbReference type="NCBI Taxonomy" id="167791"/>
    <lineage>
        <taxon>Eukaryota</taxon>
        <taxon>Viridiplantae</taxon>
        <taxon>Streptophyta</taxon>
        <taxon>Embryophyta</taxon>
        <taxon>Tracheophyta</taxon>
        <taxon>Spermatophyta</taxon>
        <taxon>Magnoliopsida</taxon>
        <taxon>eudicotyledons</taxon>
        <taxon>Gunneridae</taxon>
        <taxon>Pentapetalae</taxon>
        <taxon>rosids</taxon>
        <taxon>fabids</taxon>
        <taxon>Fabales</taxon>
        <taxon>Fabaceae</taxon>
        <taxon>Cercidoideae</taxon>
        <taxon>Cercideae</taxon>
        <taxon>Bauhiniinae</taxon>
        <taxon>Bauhinia</taxon>
    </lineage>
</organism>
<sequence>MAEHNKNVRVFCIGTLDTKLDELRFLADSVRSSLTQFSKDSSLKVEVVVVDVSAGPKEAESLENFVFMSRKDVLSCCCGSNGQAPTLPPDDRGKAVALMSQALEQFLKKSNEDRVLAGVIGIGGSGGTSLISSPFRSLPIGIPKIIVSTVASGQTEPYVGTSDLILFPSIVDIAGINSVSRVILSNAAAAFAGMVIGSIQRLKDSFSVESKPTVGITMFGVTTPCVNAVKDRLHREGYETLVFHATGVGGRAMENLVREGFIQGVLDITTTEVADYIVGGVMACDSSRFDAIIEKKVPLVLSVGALDMVNFGAKDTIPDKFQQRNIYEHNKQVSLMRTTVDENKKFADFIANKLKKSSSKISVCLPEKGVSALDAPGKPFYDPEATATLLHELQRLIQINDDRQVKVHPYHINDPEFANALVDAFLDINDKTTNDSKVATSESVEHLHKDNISNATSIGIILYTPSDFPDARPETLKKTHLILQQLKHQIDKGVPIIGAGAGTGISAKFEEVGGVDLIVLYNSGRFRMAGRGSLAGLLPFADANAVVLDMANEVLPVVKKVPVLAGVCGTDPFRRMDYFLKQVEAIGFSGVQNFPTVGLYDGNFRQNLEETGMGYSLEVEMIHKAHKMGLLTTPYAFNQDEAIEMAKAGADIIVAHMGLTTAGSIGAKTVVSLEESVVRVQAIADAAHRINPSAIVLCHGGPISGPEEAEFILKRTKGVHGFYGASSMERLPVEQAITNTVKQYKDSLLERDADVDALDGKLKSGGRYWCATYMALERHKNFKRVRLLAPKMSTIITQDEFIPLSDIQTSHGAVDSDKKVWLDFAEFPRLGCSNAASERCSLADS</sequence>
<evidence type="ECO:0000313" key="1">
    <source>
        <dbReference type="EMBL" id="KAI4327643.1"/>
    </source>
</evidence>
<name>A0ACB9MTX0_BAUVA</name>
<comment type="caution">
    <text evidence="1">The sequence shown here is derived from an EMBL/GenBank/DDBJ whole genome shotgun (WGS) entry which is preliminary data.</text>
</comment>
<reference evidence="1 2" key="1">
    <citation type="journal article" date="2022" name="DNA Res.">
        <title>Chromosomal-level genome assembly of the orchid tree Bauhinia variegata (Leguminosae; Cercidoideae) supports the allotetraploid origin hypothesis of Bauhinia.</title>
        <authorList>
            <person name="Zhong Y."/>
            <person name="Chen Y."/>
            <person name="Zheng D."/>
            <person name="Pang J."/>
            <person name="Liu Y."/>
            <person name="Luo S."/>
            <person name="Meng S."/>
            <person name="Qian L."/>
            <person name="Wei D."/>
            <person name="Dai S."/>
            <person name="Zhou R."/>
        </authorList>
    </citation>
    <scope>NUCLEOTIDE SEQUENCE [LARGE SCALE GENOMIC DNA]</scope>
    <source>
        <strain evidence="1">BV-YZ2020</strain>
    </source>
</reference>